<evidence type="ECO:0000256" key="3">
    <source>
        <dbReference type="PROSITE-ProRule" id="PRU00708"/>
    </source>
</evidence>
<sequence>MRKKKKKKKKKKEKKNWRGQQNRAGGEGGVAMRRSAYELKAHGLHTKSLSFYSNLIDHCLSLKSSDFSKFIHAHLIKVGFNRHTFLGNRCIDMYSKVGTLSDALQAFDDIANKNIISWNICLRVLVKSCNLEGARNMFDKMPERDVVSWNSLISGYASNGYFDNALELFKGMQNDGMRPNEFTFSILVSYVTSAYRGKQIHGIMIRSGVNLSNVVGNSLIDMYGTLGVVDYAFGVFLTMEEVDVITWNSLISGCYKSGHGEFALKHFCLMVSVGYAPDEFTISTVITVCNTLRDLEKGKQIFAFCIKVGFLSNSIVSSAAIDLFSKCNRLEDSIQLFEEINLWDSVVCNSMISSYARHGGFGEDALRFFVLTLRDSLRPTEFTISSVLSSASSLLPAEQGSQLHSLVVKLGMESDAVVASSLVEMYAKFGLIDTSMKIFAQINLKDLITWNTIILGLAQNGREAETLELFKALLKRGPPPDRITLTGVLLACNYGGLVDEGLRVFSSMEKAYGVIPRDEHYLCIVDMMSRAGKLKEAMDIIGTMPHQPSSLIWESILRGCGADGDFKLTERVAEWLIEYDPQSSLPYLVLARSYEMRGRWESMVRVKNAMKESNVKKMIGCCLIGIRNHVFVFKENHILHYEDKNIYLILRLLNCEMGIEGSVHDQYENFKNGPKRAFREDISQTDGIFLVVHRAALIRSSNSEARIWPEFGEEEEEKKKEEEEKKEKKNWTGGGHQNRRWRRRQG</sequence>
<dbReference type="Gene3D" id="1.25.40.10">
    <property type="entry name" value="Tetratricopeptide repeat domain"/>
    <property type="match status" value="5"/>
</dbReference>
<feature type="region of interest" description="Disordered" evidence="4">
    <location>
        <begin position="1"/>
        <end position="28"/>
    </location>
</feature>
<dbReference type="PANTHER" id="PTHR47926:SF479">
    <property type="entry name" value="PENTACOTRIPEPTIDE-REPEAT REGION OF PRORP DOMAIN-CONTAINING PROTEIN"/>
    <property type="match status" value="1"/>
</dbReference>
<organism evidence="5 6">
    <name type="scientific">Camellia sinensis var. sinensis</name>
    <name type="common">China tea</name>
    <dbReference type="NCBI Taxonomy" id="542762"/>
    <lineage>
        <taxon>Eukaryota</taxon>
        <taxon>Viridiplantae</taxon>
        <taxon>Streptophyta</taxon>
        <taxon>Embryophyta</taxon>
        <taxon>Tracheophyta</taxon>
        <taxon>Spermatophyta</taxon>
        <taxon>Magnoliopsida</taxon>
        <taxon>eudicotyledons</taxon>
        <taxon>Gunneridae</taxon>
        <taxon>Pentapetalae</taxon>
        <taxon>asterids</taxon>
        <taxon>Ericales</taxon>
        <taxon>Theaceae</taxon>
        <taxon>Camellia</taxon>
    </lineage>
</organism>
<dbReference type="PROSITE" id="PS51375">
    <property type="entry name" value="PPR"/>
    <property type="match status" value="4"/>
</dbReference>
<feature type="region of interest" description="Disordered" evidence="4">
    <location>
        <begin position="709"/>
        <end position="746"/>
    </location>
</feature>
<dbReference type="NCBIfam" id="TIGR00756">
    <property type="entry name" value="PPR"/>
    <property type="match status" value="4"/>
</dbReference>
<dbReference type="InterPro" id="IPR002885">
    <property type="entry name" value="PPR_rpt"/>
</dbReference>
<dbReference type="GO" id="GO:0003723">
    <property type="term" value="F:RNA binding"/>
    <property type="evidence" value="ECO:0007669"/>
    <property type="project" value="InterPro"/>
</dbReference>
<dbReference type="Pfam" id="PF20431">
    <property type="entry name" value="E_motif"/>
    <property type="match status" value="1"/>
</dbReference>
<evidence type="ECO:0000313" key="5">
    <source>
        <dbReference type="EMBL" id="THG07521.1"/>
    </source>
</evidence>
<dbReference type="PANTHER" id="PTHR47926">
    <property type="entry name" value="PENTATRICOPEPTIDE REPEAT-CONTAINING PROTEIN"/>
    <property type="match status" value="1"/>
</dbReference>
<keyword evidence="6" id="KW-1185">Reference proteome</keyword>
<feature type="repeat" description="PPR" evidence="3">
    <location>
        <begin position="243"/>
        <end position="277"/>
    </location>
</feature>
<dbReference type="Pfam" id="PF13041">
    <property type="entry name" value="PPR_2"/>
    <property type="match status" value="2"/>
</dbReference>
<dbReference type="Proteomes" id="UP000306102">
    <property type="component" value="Unassembled WGS sequence"/>
</dbReference>
<dbReference type="STRING" id="542762.A0A4S4DW09"/>
<proteinExistence type="inferred from homology"/>
<dbReference type="GO" id="GO:0009451">
    <property type="term" value="P:RNA modification"/>
    <property type="evidence" value="ECO:0007669"/>
    <property type="project" value="InterPro"/>
</dbReference>
<evidence type="ECO:0000313" key="6">
    <source>
        <dbReference type="Proteomes" id="UP000306102"/>
    </source>
</evidence>
<dbReference type="Pfam" id="PF01535">
    <property type="entry name" value="PPR"/>
    <property type="match status" value="3"/>
</dbReference>
<evidence type="ECO:0000256" key="2">
    <source>
        <dbReference type="ARBA" id="ARBA00022737"/>
    </source>
</evidence>
<reference evidence="5 6" key="1">
    <citation type="journal article" date="2018" name="Proc. Natl. Acad. Sci. U.S.A.">
        <title>Draft genome sequence of Camellia sinensis var. sinensis provides insights into the evolution of the tea genome and tea quality.</title>
        <authorList>
            <person name="Wei C."/>
            <person name="Yang H."/>
            <person name="Wang S."/>
            <person name="Zhao J."/>
            <person name="Liu C."/>
            <person name="Gao L."/>
            <person name="Xia E."/>
            <person name="Lu Y."/>
            <person name="Tai Y."/>
            <person name="She G."/>
            <person name="Sun J."/>
            <person name="Cao H."/>
            <person name="Tong W."/>
            <person name="Gao Q."/>
            <person name="Li Y."/>
            <person name="Deng W."/>
            <person name="Jiang X."/>
            <person name="Wang W."/>
            <person name="Chen Q."/>
            <person name="Zhang S."/>
            <person name="Li H."/>
            <person name="Wu J."/>
            <person name="Wang P."/>
            <person name="Li P."/>
            <person name="Shi C."/>
            <person name="Zheng F."/>
            <person name="Jian J."/>
            <person name="Huang B."/>
            <person name="Shan D."/>
            <person name="Shi M."/>
            <person name="Fang C."/>
            <person name="Yue Y."/>
            <person name="Li F."/>
            <person name="Li D."/>
            <person name="Wei S."/>
            <person name="Han B."/>
            <person name="Jiang C."/>
            <person name="Yin Y."/>
            <person name="Xia T."/>
            <person name="Zhang Z."/>
            <person name="Bennetzen J.L."/>
            <person name="Zhao S."/>
            <person name="Wan X."/>
        </authorList>
    </citation>
    <scope>NUCLEOTIDE SEQUENCE [LARGE SCALE GENOMIC DNA]</scope>
    <source>
        <strain evidence="6">cv. Shuchazao</strain>
        <tissue evidence="5">Leaf</tissue>
    </source>
</reference>
<dbReference type="FunFam" id="1.25.40.10:FF:000442">
    <property type="entry name" value="Pentatricopeptide repeat-containing protein At3g49710"/>
    <property type="match status" value="1"/>
</dbReference>
<dbReference type="InterPro" id="IPR046960">
    <property type="entry name" value="PPR_At4g14850-like_plant"/>
</dbReference>
<feature type="compositionally biased region" description="Basic and acidic residues" evidence="4">
    <location>
        <begin position="717"/>
        <end position="730"/>
    </location>
</feature>
<evidence type="ECO:0008006" key="7">
    <source>
        <dbReference type="Google" id="ProtNLM"/>
    </source>
</evidence>
<name>A0A4S4DW09_CAMSN</name>
<protein>
    <recommendedName>
        <fullName evidence="7">Pentacotripeptide-repeat region of PRORP domain-containing protein</fullName>
    </recommendedName>
</protein>
<feature type="repeat" description="PPR" evidence="3">
    <location>
        <begin position="344"/>
        <end position="379"/>
    </location>
</feature>
<evidence type="ECO:0000256" key="4">
    <source>
        <dbReference type="SAM" id="MobiDB-lite"/>
    </source>
</evidence>
<dbReference type="AlphaFoldDB" id="A0A4S4DW09"/>
<dbReference type="InterPro" id="IPR011990">
    <property type="entry name" value="TPR-like_helical_dom_sf"/>
</dbReference>
<feature type="compositionally biased region" description="Basic residues" evidence="4">
    <location>
        <begin position="737"/>
        <end position="746"/>
    </location>
</feature>
<dbReference type="FunFam" id="1.25.40.10:FF:001093">
    <property type="entry name" value="Pentatricopeptide repeat-containing protein At2g34400"/>
    <property type="match status" value="1"/>
</dbReference>
<keyword evidence="2" id="KW-0677">Repeat</keyword>
<comment type="similarity">
    <text evidence="1">Belongs to the PPR family. PCMP-H subfamily.</text>
</comment>
<dbReference type="InterPro" id="IPR046848">
    <property type="entry name" value="E_motif"/>
</dbReference>
<comment type="caution">
    <text evidence="5">The sequence shown here is derived from an EMBL/GenBank/DDBJ whole genome shotgun (WGS) entry which is preliminary data.</text>
</comment>
<accession>A0A4S4DW09</accession>
<feature type="repeat" description="PPR" evidence="3">
    <location>
        <begin position="145"/>
        <end position="179"/>
    </location>
</feature>
<dbReference type="EMBL" id="SDRB02009947">
    <property type="protein sequence ID" value="THG07521.1"/>
    <property type="molecule type" value="Genomic_DNA"/>
</dbReference>
<feature type="repeat" description="PPR" evidence="3">
    <location>
        <begin position="446"/>
        <end position="480"/>
    </location>
</feature>
<feature type="compositionally biased region" description="Basic residues" evidence="4">
    <location>
        <begin position="1"/>
        <end position="17"/>
    </location>
</feature>
<dbReference type="FunFam" id="1.25.40.10:FF:000073">
    <property type="entry name" value="Pentatricopeptide repeat-containing protein chloroplastic"/>
    <property type="match status" value="1"/>
</dbReference>
<gene>
    <name evidence="5" type="ORF">TEA_006411</name>
</gene>
<evidence type="ECO:0000256" key="1">
    <source>
        <dbReference type="ARBA" id="ARBA00006643"/>
    </source>
</evidence>